<dbReference type="STRING" id="1267564.SAMN05192561_101928"/>
<dbReference type="InterPro" id="IPR001279">
    <property type="entry name" value="Metallo-B-lactamas"/>
</dbReference>
<dbReference type="InterPro" id="IPR050662">
    <property type="entry name" value="Sec-metab_biosynth-thioest"/>
</dbReference>
<dbReference type="AlphaFoldDB" id="A0A1H6I294"/>
<evidence type="ECO:0000259" key="2">
    <source>
        <dbReference type="SMART" id="SM00849"/>
    </source>
</evidence>
<sequence length="230" mass="24192">MIDEIAPDVYDVTVREHAGGRYRVFLFDGATPTLVDVGFADTVDRVTAATDELGIEPERVVITHGDGDHVGGLPGVIDAFDPEVWAPEGLVLEEAIDADLEATSDRRTDDGSGAGGNVRSIRRYGDGDTIGAFEAVATPGHTPTHHSLVDEDAGIAVLGDAVFGADARGLPEGSVVLPTAHYSADLNTADESLEKLLAFEFDVGLVYHGSSVLEDASETIDRFVNFAGKA</sequence>
<dbReference type="InterPro" id="IPR036866">
    <property type="entry name" value="RibonucZ/Hydroxyglut_hydro"/>
</dbReference>
<keyword evidence="4" id="KW-1185">Reference proteome</keyword>
<dbReference type="Gene3D" id="3.60.15.10">
    <property type="entry name" value="Ribonuclease Z/Hydroxyacylglutathione hydrolase-like"/>
    <property type="match status" value="1"/>
</dbReference>
<feature type="domain" description="Metallo-beta-lactamase" evidence="2">
    <location>
        <begin position="21"/>
        <end position="208"/>
    </location>
</feature>
<proteinExistence type="predicted"/>
<protein>
    <submittedName>
        <fullName evidence="3">Glyoxylase, beta-lactamase superfamily II</fullName>
    </submittedName>
</protein>
<dbReference type="Pfam" id="PF00753">
    <property type="entry name" value="Lactamase_B"/>
    <property type="match status" value="1"/>
</dbReference>
<dbReference type="Proteomes" id="UP000199215">
    <property type="component" value="Unassembled WGS sequence"/>
</dbReference>
<gene>
    <name evidence="3" type="ORF">SAMN05192561_101928</name>
</gene>
<accession>A0A1H6I294</accession>
<dbReference type="EMBL" id="FNWU01000001">
    <property type="protein sequence ID" value="SEH42625.1"/>
    <property type="molecule type" value="Genomic_DNA"/>
</dbReference>
<dbReference type="RefSeq" id="WP_177167422.1">
    <property type="nucleotide sequence ID" value="NZ_FNWU01000001.1"/>
</dbReference>
<reference evidence="3 4" key="1">
    <citation type="submission" date="2016-10" db="EMBL/GenBank/DDBJ databases">
        <authorList>
            <person name="de Groot N.N."/>
        </authorList>
    </citation>
    <scope>NUCLEOTIDE SEQUENCE [LARGE SCALE GENOMIC DNA]</scope>
    <source>
        <strain evidence="3 4">IBRC-M10418</strain>
    </source>
</reference>
<dbReference type="SMART" id="SM00849">
    <property type="entry name" value="Lactamase_B"/>
    <property type="match status" value="1"/>
</dbReference>
<dbReference type="SUPFAM" id="SSF56281">
    <property type="entry name" value="Metallo-hydrolase/oxidoreductase"/>
    <property type="match status" value="1"/>
</dbReference>
<name>A0A1H6I294_9EURY</name>
<dbReference type="OrthoDB" id="197151at2157"/>
<dbReference type="PANTHER" id="PTHR23131">
    <property type="entry name" value="ENDORIBONUCLEASE LACTB2"/>
    <property type="match status" value="1"/>
</dbReference>
<evidence type="ECO:0000313" key="4">
    <source>
        <dbReference type="Proteomes" id="UP000199215"/>
    </source>
</evidence>
<organism evidence="3 4">
    <name type="scientific">Halopenitus malekzadehii</name>
    <dbReference type="NCBI Taxonomy" id="1267564"/>
    <lineage>
        <taxon>Archaea</taxon>
        <taxon>Methanobacteriati</taxon>
        <taxon>Methanobacteriota</taxon>
        <taxon>Stenosarchaea group</taxon>
        <taxon>Halobacteria</taxon>
        <taxon>Halobacteriales</taxon>
        <taxon>Haloferacaceae</taxon>
        <taxon>Halopenitus</taxon>
    </lineage>
</organism>
<feature type="region of interest" description="Disordered" evidence="1">
    <location>
        <begin position="101"/>
        <end position="122"/>
    </location>
</feature>
<evidence type="ECO:0000256" key="1">
    <source>
        <dbReference type="SAM" id="MobiDB-lite"/>
    </source>
</evidence>
<evidence type="ECO:0000313" key="3">
    <source>
        <dbReference type="EMBL" id="SEH42625.1"/>
    </source>
</evidence>